<dbReference type="SMART" id="SM00382">
    <property type="entry name" value="AAA"/>
    <property type="match status" value="1"/>
</dbReference>
<dbReference type="InterPro" id="IPR003439">
    <property type="entry name" value="ABC_transporter-like_ATP-bd"/>
</dbReference>
<keyword evidence="3" id="KW-0547">Nucleotide-binding</keyword>
<dbReference type="InterPro" id="IPR036640">
    <property type="entry name" value="ABC1_TM_sf"/>
</dbReference>
<dbReference type="RefSeq" id="WP_322608472.1">
    <property type="nucleotide sequence ID" value="NZ_JARVCO010000010.1"/>
</dbReference>
<feature type="domain" description="ABC transporter" evidence="8">
    <location>
        <begin position="349"/>
        <end position="584"/>
    </location>
</feature>
<keyword evidence="5 7" id="KW-1133">Transmembrane helix</keyword>
<dbReference type="InterPro" id="IPR027417">
    <property type="entry name" value="P-loop_NTPase"/>
</dbReference>
<dbReference type="Gene3D" id="3.40.50.300">
    <property type="entry name" value="P-loop containing nucleotide triphosphate hydrolases"/>
    <property type="match status" value="1"/>
</dbReference>
<keyword evidence="6 7" id="KW-0472">Membrane</keyword>
<sequence length="586" mass="65614">MNPTPRPLEYAYHSSRPLKTMFYLLNRRWYHYLAIAVLFGFKYLPVCLLPVFITEIINTFTESDGQVDRLPLWFGLMALSVFQNIFSHTAYIYLLGKAVREMENRIRGAVAERLQHLSIPFHSRTESGRLQAKVLRDAEQIQTLCMMLGEIGMSIIVGFLFAVILTAIRAPQLLLFYLLMVPVSVGITALFRRRINRQNTSYRSELEQMSSETVEMLNMIPIARAHGLEDTAISRSRSTFSAVSREGLKLDFINAFFGSSSWAAFHLSLIVALAVLSWLCTKGRISAGEIILFQSLFAMLVTAVSQLLGMIPQIAKGMESIRSIGEVLECPDIEQDTGRKALTALDGRVEFDQVHFTYENSDHHSVSEFSLPVSAGECIALVGASGAGKSTLIQLLIGFLRPSAGRILFDGTDMAELDMRTVRRFISVVPQETVLFSGSIRENITYGLNKVSDRKLNEVLAAANLTAFIEELPEGLESRIGEDGARLSGGQRQRIAIARALIRNPKILILDEATSALDVVSEKLVQEAIDRAVQNRTTFIVAHRLSTIRQADRIVVMQDGRIAETGTYQELLDRRGLFYEMQQLQH</sequence>
<dbReference type="Proteomes" id="UP001290861">
    <property type="component" value="Unassembled WGS sequence"/>
</dbReference>
<proteinExistence type="predicted"/>
<comment type="subcellular location">
    <subcellularLocation>
        <location evidence="1">Cell membrane</location>
        <topology evidence="1">Multi-pass membrane protein</topology>
    </subcellularLocation>
</comment>
<evidence type="ECO:0000256" key="3">
    <source>
        <dbReference type="ARBA" id="ARBA00022741"/>
    </source>
</evidence>
<organism evidence="10 11">
    <name type="scientific">Pontiella agarivorans</name>
    <dbReference type="NCBI Taxonomy" id="3038953"/>
    <lineage>
        <taxon>Bacteria</taxon>
        <taxon>Pseudomonadati</taxon>
        <taxon>Kiritimatiellota</taxon>
        <taxon>Kiritimatiellia</taxon>
        <taxon>Kiritimatiellales</taxon>
        <taxon>Pontiellaceae</taxon>
        <taxon>Pontiella</taxon>
    </lineage>
</organism>
<dbReference type="Pfam" id="PF00664">
    <property type="entry name" value="ABC_membrane"/>
    <property type="match status" value="1"/>
</dbReference>
<dbReference type="Pfam" id="PF00005">
    <property type="entry name" value="ABC_tran"/>
    <property type="match status" value="1"/>
</dbReference>
<evidence type="ECO:0000256" key="1">
    <source>
        <dbReference type="ARBA" id="ARBA00004651"/>
    </source>
</evidence>
<evidence type="ECO:0000256" key="6">
    <source>
        <dbReference type="ARBA" id="ARBA00023136"/>
    </source>
</evidence>
<dbReference type="Gene3D" id="1.20.1560.10">
    <property type="entry name" value="ABC transporter type 1, transmembrane domain"/>
    <property type="match status" value="1"/>
</dbReference>
<dbReference type="PROSITE" id="PS00211">
    <property type="entry name" value="ABC_TRANSPORTER_1"/>
    <property type="match status" value="1"/>
</dbReference>
<evidence type="ECO:0000256" key="4">
    <source>
        <dbReference type="ARBA" id="ARBA00022840"/>
    </source>
</evidence>
<evidence type="ECO:0000256" key="7">
    <source>
        <dbReference type="SAM" id="Phobius"/>
    </source>
</evidence>
<gene>
    <name evidence="10" type="ORF">P9H32_08535</name>
</gene>
<accession>A0ABU5MWS2</accession>
<protein>
    <submittedName>
        <fullName evidence="10">ABC transporter ATP-binding protein</fullName>
    </submittedName>
</protein>
<feature type="transmembrane region" description="Helical" evidence="7">
    <location>
        <begin position="255"/>
        <end position="279"/>
    </location>
</feature>
<comment type="caution">
    <text evidence="10">The sequence shown here is derived from an EMBL/GenBank/DDBJ whole genome shotgun (WGS) entry which is preliminary data.</text>
</comment>
<keyword evidence="11" id="KW-1185">Reference proteome</keyword>
<dbReference type="PANTHER" id="PTHR43394">
    <property type="entry name" value="ATP-DEPENDENT PERMEASE MDL1, MITOCHONDRIAL"/>
    <property type="match status" value="1"/>
</dbReference>
<keyword evidence="2 7" id="KW-0812">Transmembrane</keyword>
<evidence type="ECO:0000259" key="9">
    <source>
        <dbReference type="PROSITE" id="PS50929"/>
    </source>
</evidence>
<dbReference type="InterPro" id="IPR017871">
    <property type="entry name" value="ABC_transporter-like_CS"/>
</dbReference>
<dbReference type="InterPro" id="IPR039421">
    <property type="entry name" value="Type_1_exporter"/>
</dbReference>
<name>A0ABU5MWS2_9BACT</name>
<dbReference type="EMBL" id="JARVCO010000010">
    <property type="protein sequence ID" value="MDZ8118674.1"/>
    <property type="molecule type" value="Genomic_DNA"/>
</dbReference>
<feature type="transmembrane region" description="Helical" evidence="7">
    <location>
        <begin position="174"/>
        <end position="191"/>
    </location>
</feature>
<evidence type="ECO:0000313" key="10">
    <source>
        <dbReference type="EMBL" id="MDZ8118674.1"/>
    </source>
</evidence>
<dbReference type="PANTHER" id="PTHR43394:SF1">
    <property type="entry name" value="ATP-BINDING CASSETTE SUB-FAMILY B MEMBER 10, MITOCHONDRIAL"/>
    <property type="match status" value="1"/>
</dbReference>
<dbReference type="SUPFAM" id="SSF90123">
    <property type="entry name" value="ABC transporter transmembrane region"/>
    <property type="match status" value="1"/>
</dbReference>
<dbReference type="SUPFAM" id="SSF52540">
    <property type="entry name" value="P-loop containing nucleoside triphosphate hydrolases"/>
    <property type="match status" value="1"/>
</dbReference>
<dbReference type="PROSITE" id="PS50893">
    <property type="entry name" value="ABC_TRANSPORTER_2"/>
    <property type="match status" value="1"/>
</dbReference>
<feature type="transmembrane region" description="Helical" evidence="7">
    <location>
        <begin position="73"/>
        <end position="95"/>
    </location>
</feature>
<evidence type="ECO:0000256" key="5">
    <source>
        <dbReference type="ARBA" id="ARBA00022989"/>
    </source>
</evidence>
<keyword evidence="4 10" id="KW-0067">ATP-binding</keyword>
<dbReference type="GO" id="GO:0005524">
    <property type="term" value="F:ATP binding"/>
    <property type="evidence" value="ECO:0007669"/>
    <property type="project" value="UniProtKB-KW"/>
</dbReference>
<dbReference type="CDD" id="cd07346">
    <property type="entry name" value="ABC_6TM_exporters"/>
    <property type="match status" value="1"/>
</dbReference>
<feature type="transmembrane region" description="Helical" evidence="7">
    <location>
        <begin position="144"/>
        <end position="168"/>
    </location>
</feature>
<feature type="transmembrane region" description="Helical" evidence="7">
    <location>
        <begin position="29"/>
        <end position="53"/>
    </location>
</feature>
<evidence type="ECO:0000259" key="8">
    <source>
        <dbReference type="PROSITE" id="PS50893"/>
    </source>
</evidence>
<feature type="transmembrane region" description="Helical" evidence="7">
    <location>
        <begin position="291"/>
        <end position="311"/>
    </location>
</feature>
<evidence type="ECO:0000256" key="2">
    <source>
        <dbReference type="ARBA" id="ARBA00022692"/>
    </source>
</evidence>
<feature type="domain" description="ABC transmembrane type-1" evidence="9">
    <location>
        <begin position="48"/>
        <end position="316"/>
    </location>
</feature>
<dbReference type="InterPro" id="IPR011527">
    <property type="entry name" value="ABC1_TM_dom"/>
</dbReference>
<dbReference type="InterPro" id="IPR003593">
    <property type="entry name" value="AAA+_ATPase"/>
</dbReference>
<reference evidence="10 11" key="1">
    <citation type="journal article" date="2024" name="Appl. Environ. Microbiol.">
        <title>Pontiella agarivorans sp. nov., a novel marine anaerobic bacterium capable of degrading macroalgal polysaccharides and fixing nitrogen.</title>
        <authorList>
            <person name="Liu N."/>
            <person name="Kivenson V."/>
            <person name="Peng X."/>
            <person name="Cui Z."/>
            <person name="Lankiewicz T.S."/>
            <person name="Gosselin K.M."/>
            <person name="English C.J."/>
            <person name="Blair E.M."/>
            <person name="O'Malley M.A."/>
            <person name="Valentine D.L."/>
        </authorList>
    </citation>
    <scope>NUCLEOTIDE SEQUENCE [LARGE SCALE GENOMIC DNA]</scope>
    <source>
        <strain evidence="10 11">NLcol2</strain>
    </source>
</reference>
<evidence type="ECO:0000313" key="11">
    <source>
        <dbReference type="Proteomes" id="UP001290861"/>
    </source>
</evidence>
<dbReference type="PROSITE" id="PS50929">
    <property type="entry name" value="ABC_TM1F"/>
    <property type="match status" value="1"/>
</dbReference>